<dbReference type="EMBL" id="MCOG01000357">
    <property type="protein sequence ID" value="ORY13787.1"/>
    <property type="molecule type" value="Genomic_DNA"/>
</dbReference>
<proteinExistence type="predicted"/>
<organism evidence="2 3">
    <name type="scientific">Neocallimastix californiae</name>
    <dbReference type="NCBI Taxonomy" id="1754190"/>
    <lineage>
        <taxon>Eukaryota</taxon>
        <taxon>Fungi</taxon>
        <taxon>Fungi incertae sedis</taxon>
        <taxon>Chytridiomycota</taxon>
        <taxon>Chytridiomycota incertae sedis</taxon>
        <taxon>Neocallimastigomycetes</taxon>
        <taxon>Neocallimastigales</taxon>
        <taxon>Neocallimastigaceae</taxon>
        <taxon>Neocallimastix</taxon>
    </lineage>
</organism>
<dbReference type="AlphaFoldDB" id="A0A1Y1ZUP7"/>
<name>A0A1Y1ZUP7_9FUNG</name>
<feature type="compositionally biased region" description="Low complexity" evidence="1">
    <location>
        <begin position="58"/>
        <end position="74"/>
    </location>
</feature>
<feature type="region of interest" description="Disordered" evidence="1">
    <location>
        <begin position="263"/>
        <end position="291"/>
    </location>
</feature>
<evidence type="ECO:0000256" key="1">
    <source>
        <dbReference type="SAM" id="MobiDB-lite"/>
    </source>
</evidence>
<comment type="caution">
    <text evidence="2">The sequence shown here is derived from an EMBL/GenBank/DDBJ whole genome shotgun (WGS) entry which is preliminary data.</text>
</comment>
<feature type="region of interest" description="Disordered" evidence="1">
    <location>
        <begin position="1"/>
        <end position="104"/>
    </location>
</feature>
<dbReference type="Proteomes" id="UP000193920">
    <property type="component" value="Unassembled WGS sequence"/>
</dbReference>
<evidence type="ECO:0000313" key="2">
    <source>
        <dbReference type="EMBL" id="ORY13787.1"/>
    </source>
</evidence>
<protein>
    <submittedName>
        <fullName evidence="2">Uncharacterized protein</fullName>
    </submittedName>
</protein>
<evidence type="ECO:0000313" key="3">
    <source>
        <dbReference type="Proteomes" id="UP000193920"/>
    </source>
</evidence>
<feature type="compositionally biased region" description="Polar residues" evidence="1">
    <location>
        <begin position="92"/>
        <end position="104"/>
    </location>
</feature>
<gene>
    <name evidence="2" type="ORF">LY90DRAFT_518150</name>
</gene>
<reference evidence="2 3" key="1">
    <citation type="submission" date="2016-08" db="EMBL/GenBank/DDBJ databases">
        <title>A Parts List for Fungal Cellulosomes Revealed by Comparative Genomics.</title>
        <authorList>
            <consortium name="DOE Joint Genome Institute"/>
            <person name="Haitjema C.H."/>
            <person name="Gilmore S.P."/>
            <person name="Henske J.K."/>
            <person name="Solomon K.V."/>
            <person name="De Groot R."/>
            <person name="Kuo A."/>
            <person name="Mondo S.J."/>
            <person name="Salamov A.A."/>
            <person name="Labutti K."/>
            <person name="Zhao Z."/>
            <person name="Chiniquy J."/>
            <person name="Barry K."/>
            <person name="Brewer H.M."/>
            <person name="Purvine S.O."/>
            <person name="Wright A.T."/>
            <person name="Boxma B."/>
            <person name="Van Alen T."/>
            <person name="Hackstein J.H."/>
            <person name="Baker S.E."/>
            <person name="Grigoriev I.V."/>
            <person name="O'Malley M.A."/>
        </authorList>
    </citation>
    <scope>NUCLEOTIDE SEQUENCE [LARGE SCALE GENOMIC DNA]</scope>
    <source>
        <strain evidence="2 3">G1</strain>
    </source>
</reference>
<keyword evidence="3" id="KW-1185">Reference proteome</keyword>
<feature type="compositionally biased region" description="Basic and acidic residues" evidence="1">
    <location>
        <begin position="1"/>
        <end position="15"/>
    </location>
</feature>
<sequence>MDKKNKNNKAPDNRRKTTRSGSLKSSVGIVVAESSPTPVEAPPARRQNTGDKKTTGNPEKPAASKPKPATAPEANKPEAGKSEARKYEASKPGTTQRESLSKSNNAGAIDFTALLTSTNKPFPLHIDTKEARYRTYYQHTSPILTKSAMEGVVMMDAYPAEYERDIPMFHGEVGDVESFVDRLKSCSKQALEYYIICLRCDTFPADYKDEYLERYEYNRERKIAIMALLGMTDPRRPSKDIDAKIRKNRDNCLGDKRDFNRRESTKLNNYDKNKRDNNNHNTGKDVGMRSSERQNYYKDSRTCSNNSIPKTALLMQDKSEYEIFVPDAKINNLHTKEGLQNLNVLYDTGS</sequence>
<feature type="compositionally biased region" description="Basic and acidic residues" evidence="1">
    <location>
        <begin position="75"/>
        <end position="89"/>
    </location>
</feature>
<accession>A0A1Y1ZUP7</accession>